<gene>
    <name evidence="2" type="ORF">OY187_30520</name>
</gene>
<dbReference type="SMART" id="SM00421">
    <property type="entry name" value="HTH_LUXR"/>
    <property type="match status" value="1"/>
</dbReference>
<evidence type="ECO:0000259" key="1">
    <source>
        <dbReference type="SMART" id="SM00421"/>
    </source>
</evidence>
<evidence type="ECO:0000313" key="2">
    <source>
        <dbReference type="EMBL" id="MCZ0732391.1"/>
    </source>
</evidence>
<dbReference type="InterPro" id="IPR016032">
    <property type="entry name" value="Sig_transdc_resp-reg_C-effctor"/>
</dbReference>
<feature type="domain" description="HTH luxR-type" evidence="1">
    <location>
        <begin position="279"/>
        <end position="332"/>
    </location>
</feature>
<dbReference type="Gene3D" id="1.10.10.10">
    <property type="entry name" value="Winged helix-like DNA-binding domain superfamily/Winged helix DNA-binding domain"/>
    <property type="match status" value="1"/>
</dbReference>
<protein>
    <recommendedName>
        <fullName evidence="1">HTH luxR-type domain-containing protein</fullName>
    </recommendedName>
</protein>
<dbReference type="EMBL" id="JAPQYE010000029">
    <property type="protein sequence ID" value="MCZ0732391.1"/>
    <property type="molecule type" value="Genomic_DNA"/>
</dbReference>
<reference evidence="2" key="1">
    <citation type="submission" date="2022-12" db="EMBL/GenBank/DDBJ databases">
        <title>Whole genome sequence of Mycolicibacterium iranicum strain SBH312.</title>
        <authorList>
            <person name="Jani J."/>
            <person name="Arifin Mustapha Z."/>
            <person name="Ahmed K."/>
            <person name="Kai Ling C."/>
        </authorList>
    </citation>
    <scope>NUCLEOTIDE SEQUENCE</scope>
    <source>
        <strain evidence="2">SBH312</strain>
    </source>
</reference>
<accession>A0ABT4HQA2</accession>
<dbReference type="RefSeq" id="WP_268788098.1">
    <property type="nucleotide sequence ID" value="NZ_JAPQYE010000029.1"/>
</dbReference>
<sequence length="335" mass="37505">MTSDPARWVRGCVFVVADAAGRDEPRPVRGDDLQHQWAHGGLDAHAHDHDDGNVNHDEEYLDDVAGDVEVITEIGVTEAEVLDNVPVADRAEVEQLAERVRRHAVDAEVFAAVRAEGFEGKRWDRLAEDLGRYGWAVMAAWLFTGYVFVKVNQIGRPLTPTDAELAELARDAEVREELCIETVARAVKIFRDQAIADRGWSPQGGANLTTFFVGACVQAFNNEFRRWCRLERRWGPNQVADPYILAEHGGRLAEVSRGPHVFAEPARAAADGDHFERVLTELSDTEQVIVRFTDAGYAQKEIGEMLGLTERAVEARLYRLRRKDIRGAMRRHGDG</sequence>
<dbReference type="InterPro" id="IPR000792">
    <property type="entry name" value="Tscrpt_reg_LuxR_C"/>
</dbReference>
<dbReference type="SUPFAM" id="SSF46894">
    <property type="entry name" value="C-terminal effector domain of the bipartite response regulators"/>
    <property type="match status" value="1"/>
</dbReference>
<dbReference type="InterPro" id="IPR036388">
    <property type="entry name" value="WH-like_DNA-bd_sf"/>
</dbReference>
<dbReference type="Proteomes" id="UP001084650">
    <property type="component" value="Unassembled WGS sequence"/>
</dbReference>
<name>A0ABT4HQA2_MYCIR</name>
<organism evidence="2 3">
    <name type="scientific">Mycolicibacterium iranicum</name>
    <name type="common">Mycobacterium iranicum</name>
    <dbReference type="NCBI Taxonomy" id="912594"/>
    <lineage>
        <taxon>Bacteria</taxon>
        <taxon>Bacillati</taxon>
        <taxon>Actinomycetota</taxon>
        <taxon>Actinomycetes</taxon>
        <taxon>Mycobacteriales</taxon>
        <taxon>Mycobacteriaceae</taxon>
        <taxon>Mycolicibacterium</taxon>
    </lineage>
</organism>
<comment type="caution">
    <text evidence="2">The sequence shown here is derived from an EMBL/GenBank/DDBJ whole genome shotgun (WGS) entry which is preliminary data.</text>
</comment>
<evidence type="ECO:0000313" key="3">
    <source>
        <dbReference type="Proteomes" id="UP001084650"/>
    </source>
</evidence>
<keyword evidence="3" id="KW-1185">Reference proteome</keyword>
<proteinExistence type="predicted"/>